<feature type="domain" description="Carbohydrate kinase FGGY C-terminal" evidence="12">
    <location>
        <begin position="253"/>
        <end position="442"/>
    </location>
</feature>
<dbReference type="PANTHER" id="PTHR10196:SF69">
    <property type="entry name" value="GLYCEROL KINASE"/>
    <property type="match status" value="1"/>
</dbReference>
<dbReference type="PROSITE" id="PS00933">
    <property type="entry name" value="FGGY_KINASES_1"/>
    <property type="match status" value="1"/>
</dbReference>
<dbReference type="PROSITE" id="PS00445">
    <property type="entry name" value="FGGY_KINASES_2"/>
    <property type="match status" value="1"/>
</dbReference>
<keyword evidence="8" id="KW-0067">ATP-binding</keyword>
<dbReference type="Pfam" id="PF02782">
    <property type="entry name" value="FGGY_C"/>
    <property type="match status" value="1"/>
</dbReference>
<evidence type="ECO:0000259" key="12">
    <source>
        <dbReference type="Pfam" id="PF02782"/>
    </source>
</evidence>
<feature type="domain" description="Carbohydrate kinase FGGY N-terminal" evidence="11">
    <location>
        <begin position="3"/>
        <end position="243"/>
    </location>
</feature>
<dbReference type="InterPro" id="IPR018483">
    <property type="entry name" value="Carb_kinase_FGGY_CS"/>
</dbReference>
<dbReference type="InterPro" id="IPR000577">
    <property type="entry name" value="Carb_kinase_FGGY"/>
</dbReference>
<evidence type="ECO:0000256" key="4">
    <source>
        <dbReference type="ARBA" id="ARBA00022679"/>
    </source>
</evidence>
<sequence>MGYIASIDQGTTSTRCVIVDKQGAIVASSQVEHTQFHPQQGWVEHDAAEIWTNTEAVIAGALAQGGFTKDDIDAIGITNQRETTVLWDRATGEPVAPAIVWQDTRTAAMVAAMADQTDAIRATTGLPPATYFSGPKVRWLLDNTPGLQDRAAAGEIAFGTMDSWLIFKLTGRHVTDVTNASRTMLVDLATGEWDDAMCELIGVPKDVLPEIVPSVGVVAAARGDLAGVPVAGILGDQQAALFGQGGISQGDAKNTYGTGCFLLVNTGLKPVQSNAGLLTTIAYQIGSGRLHYALEGSVAVAGSAVQWLRDNMGMIETSPEIESLASEVEDNGGVYFVPAFSGLFAPRWRPDARGVIAGLTHYATKAHLARAVLEATAFQTAEVLEAVEQDTGIRMTELRVDGGMAANNLLMQFQADILDMPVVVPENLETTAMGAAFAAGLAVGYWRGPDDIRDLSVEDRRFEPNMSEERRAETRHGWEKAVTRSLSWVDEPPST</sequence>
<dbReference type="GO" id="GO:0005829">
    <property type="term" value="C:cytosol"/>
    <property type="evidence" value="ECO:0007669"/>
    <property type="project" value="TreeGrafter"/>
</dbReference>
<dbReference type="FunFam" id="3.30.420.40:FF:000008">
    <property type="entry name" value="Glycerol kinase"/>
    <property type="match status" value="1"/>
</dbReference>
<evidence type="ECO:0000256" key="2">
    <source>
        <dbReference type="ARBA" id="ARBA00009156"/>
    </source>
</evidence>
<dbReference type="Gene3D" id="3.30.420.40">
    <property type="match status" value="2"/>
</dbReference>
<evidence type="ECO:0000256" key="8">
    <source>
        <dbReference type="ARBA" id="ARBA00022840"/>
    </source>
</evidence>
<dbReference type="EMBL" id="UOEK01000422">
    <property type="protein sequence ID" value="VAW07843.1"/>
    <property type="molecule type" value="Genomic_DNA"/>
</dbReference>
<dbReference type="InterPro" id="IPR018484">
    <property type="entry name" value="FGGY_N"/>
</dbReference>
<dbReference type="NCBIfam" id="NF000756">
    <property type="entry name" value="PRK00047.1"/>
    <property type="match status" value="1"/>
</dbReference>
<reference evidence="13" key="1">
    <citation type="submission" date="2018-06" db="EMBL/GenBank/DDBJ databases">
        <authorList>
            <person name="Zhirakovskaya E."/>
        </authorList>
    </citation>
    <scope>NUCLEOTIDE SEQUENCE</scope>
</reference>
<comment type="catalytic activity">
    <reaction evidence="10">
        <text>glycerol + ATP = sn-glycerol 3-phosphate + ADP + H(+)</text>
        <dbReference type="Rhea" id="RHEA:21644"/>
        <dbReference type="ChEBI" id="CHEBI:15378"/>
        <dbReference type="ChEBI" id="CHEBI:17754"/>
        <dbReference type="ChEBI" id="CHEBI:30616"/>
        <dbReference type="ChEBI" id="CHEBI:57597"/>
        <dbReference type="ChEBI" id="CHEBI:456216"/>
        <dbReference type="EC" id="2.7.1.30"/>
    </reaction>
</comment>
<gene>
    <name evidence="13" type="ORF">MNBD_ACTINO02-1391</name>
</gene>
<evidence type="ECO:0000256" key="1">
    <source>
        <dbReference type="ARBA" id="ARBA00005190"/>
    </source>
</evidence>
<dbReference type="InterPro" id="IPR043129">
    <property type="entry name" value="ATPase_NBD"/>
</dbReference>
<proteinExistence type="inferred from homology"/>
<dbReference type="PANTHER" id="PTHR10196">
    <property type="entry name" value="SUGAR KINASE"/>
    <property type="match status" value="1"/>
</dbReference>
<comment type="pathway">
    <text evidence="1">Polyol metabolism; glycerol degradation via glycerol kinase pathway; sn-glycerol 3-phosphate from glycerol: step 1/1.</text>
</comment>
<dbReference type="GO" id="GO:0019563">
    <property type="term" value="P:glycerol catabolic process"/>
    <property type="evidence" value="ECO:0007669"/>
    <property type="project" value="TreeGrafter"/>
</dbReference>
<dbReference type="EC" id="2.7.1.30" evidence="3"/>
<keyword evidence="6 13" id="KW-0418">Kinase</keyword>
<evidence type="ECO:0000313" key="13">
    <source>
        <dbReference type="EMBL" id="VAW07843.1"/>
    </source>
</evidence>
<dbReference type="FunFam" id="3.30.420.40:FF:000007">
    <property type="entry name" value="Glycerol kinase"/>
    <property type="match status" value="1"/>
</dbReference>
<keyword evidence="5" id="KW-0547">Nucleotide-binding</keyword>
<dbReference type="Pfam" id="PF00370">
    <property type="entry name" value="FGGY_N"/>
    <property type="match status" value="1"/>
</dbReference>
<organism evidence="13">
    <name type="scientific">hydrothermal vent metagenome</name>
    <dbReference type="NCBI Taxonomy" id="652676"/>
    <lineage>
        <taxon>unclassified sequences</taxon>
        <taxon>metagenomes</taxon>
        <taxon>ecological metagenomes</taxon>
    </lineage>
</organism>
<dbReference type="AlphaFoldDB" id="A0A3B0SV07"/>
<evidence type="ECO:0000259" key="11">
    <source>
        <dbReference type="Pfam" id="PF00370"/>
    </source>
</evidence>
<protein>
    <recommendedName>
        <fullName evidence="3">glycerol kinase</fullName>
        <ecNumber evidence="3">2.7.1.30</ecNumber>
    </recommendedName>
    <alternativeName>
        <fullName evidence="9">ATP:glycerol 3-phosphotransferase</fullName>
    </alternativeName>
</protein>
<keyword evidence="7" id="KW-0319">Glycerol metabolism</keyword>
<evidence type="ECO:0000256" key="6">
    <source>
        <dbReference type="ARBA" id="ARBA00022777"/>
    </source>
</evidence>
<dbReference type="PIRSF" id="PIRSF000538">
    <property type="entry name" value="GlpK"/>
    <property type="match status" value="1"/>
</dbReference>
<dbReference type="GO" id="GO:0006072">
    <property type="term" value="P:glycerol-3-phosphate metabolic process"/>
    <property type="evidence" value="ECO:0007669"/>
    <property type="project" value="InterPro"/>
</dbReference>
<dbReference type="SUPFAM" id="SSF53067">
    <property type="entry name" value="Actin-like ATPase domain"/>
    <property type="match status" value="2"/>
</dbReference>
<dbReference type="NCBIfam" id="TIGR01311">
    <property type="entry name" value="glycerol_kin"/>
    <property type="match status" value="1"/>
</dbReference>
<dbReference type="InterPro" id="IPR018485">
    <property type="entry name" value="FGGY_C"/>
</dbReference>
<evidence type="ECO:0000256" key="9">
    <source>
        <dbReference type="ARBA" id="ARBA00043149"/>
    </source>
</evidence>
<name>A0A3B0SV07_9ZZZZ</name>
<keyword evidence="4 13" id="KW-0808">Transferase</keyword>
<comment type="similarity">
    <text evidence="2">Belongs to the FGGY kinase family.</text>
</comment>
<evidence type="ECO:0000256" key="7">
    <source>
        <dbReference type="ARBA" id="ARBA00022798"/>
    </source>
</evidence>
<dbReference type="CDD" id="cd07769">
    <property type="entry name" value="ASKHA_NBD_FGGY_GK"/>
    <property type="match status" value="1"/>
</dbReference>
<accession>A0A3B0SV07</accession>
<dbReference type="HAMAP" id="MF_00186">
    <property type="entry name" value="Glycerol_kin"/>
    <property type="match status" value="1"/>
</dbReference>
<dbReference type="GO" id="GO:0004370">
    <property type="term" value="F:glycerol kinase activity"/>
    <property type="evidence" value="ECO:0007669"/>
    <property type="project" value="UniProtKB-EC"/>
</dbReference>
<evidence type="ECO:0000256" key="3">
    <source>
        <dbReference type="ARBA" id="ARBA00012099"/>
    </source>
</evidence>
<dbReference type="InterPro" id="IPR005999">
    <property type="entry name" value="Glycerol_kin"/>
</dbReference>
<dbReference type="GO" id="GO:0005524">
    <property type="term" value="F:ATP binding"/>
    <property type="evidence" value="ECO:0007669"/>
    <property type="project" value="UniProtKB-KW"/>
</dbReference>
<evidence type="ECO:0000256" key="10">
    <source>
        <dbReference type="ARBA" id="ARBA00052101"/>
    </source>
</evidence>
<evidence type="ECO:0000256" key="5">
    <source>
        <dbReference type="ARBA" id="ARBA00022741"/>
    </source>
</evidence>